<proteinExistence type="predicted"/>
<reference evidence="1 2" key="1">
    <citation type="submission" date="2019-06" db="EMBL/GenBank/DDBJ databases">
        <title>Sequencing the genomes of 1000 actinobacteria strains.</title>
        <authorList>
            <person name="Klenk H.-P."/>
        </authorList>
    </citation>
    <scope>NUCLEOTIDE SEQUENCE [LARGE SCALE GENOMIC DNA]</scope>
    <source>
        <strain evidence="1 2">DSM 41695</strain>
    </source>
</reference>
<sequence length="41" mass="4567">MDNDHEGRRETARCPAPFPFAHLQHKAGRAEAIGNHGLARM</sequence>
<accession>A0A561TQ23</accession>
<evidence type="ECO:0000313" key="2">
    <source>
        <dbReference type="Proteomes" id="UP000316603"/>
    </source>
</evidence>
<evidence type="ECO:0000313" key="1">
    <source>
        <dbReference type="EMBL" id="TWF89209.1"/>
    </source>
</evidence>
<comment type="caution">
    <text evidence="1">The sequence shown here is derived from an EMBL/GenBank/DDBJ whole genome shotgun (WGS) entry which is preliminary data.</text>
</comment>
<dbReference type="Proteomes" id="UP000316603">
    <property type="component" value="Unassembled WGS sequence"/>
</dbReference>
<dbReference type="AlphaFoldDB" id="A0A561TQ23"/>
<protein>
    <submittedName>
        <fullName evidence="1">Uncharacterized protein</fullName>
    </submittedName>
</protein>
<keyword evidence="2" id="KW-1185">Reference proteome</keyword>
<gene>
    <name evidence="1" type="ORF">FHX78_116251</name>
</gene>
<name>A0A561TQ23_9ACTN</name>
<dbReference type="EMBL" id="VIWV01000001">
    <property type="protein sequence ID" value="TWF89209.1"/>
    <property type="molecule type" value="Genomic_DNA"/>
</dbReference>
<organism evidence="1 2">
    <name type="scientific">Streptomyces capillispiralis</name>
    <dbReference type="NCBI Taxonomy" id="68182"/>
    <lineage>
        <taxon>Bacteria</taxon>
        <taxon>Bacillati</taxon>
        <taxon>Actinomycetota</taxon>
        <taxon>Actinomycetes</taxon>
        <taxon>Kitasatosporales</taxon>
        <taxon>Streptomycetaceae</taxon>
        <taxon>Streptomyces</taxon>
    </lineage>
</organism>